<geneLocation type="plasmid" evidence="2">
    <name>pNSL1</name>
</geneLocation>
<reference evidence="2" key="1">
    <citation type="submission" date="2014-03" db="EMBL/GenBank/DDBJ databases">
        <authorList>
            <person name="Zhang G."/>
            <person name="Zhu L."/>
            <person name="Fang P."/>
        </authorList>
    </citation>
    <scope>NUCLEOTIDE SEQUENCE</scope>
    <source>
        <strain evidence="2">NS1</strain>
        <plasmid evidence="2">pNSL1</plasmid>
    </source>
</reference>
<name>A0A097SQI2_9NOCA</name>
<proteinExistence type="predicted"/>
<evidence type="ECO:0000256" key="1">
    <source>
        <dbReference type="SAM" id="MobiDB-lite"/>
    </source>
</evidence>
<dbReference type="EMBL" id="KJ605395">
    <property type="protein sequence ID" value="AIU93784.1"/>
    <property type="molecule type" value="Genomic_DNA"/>
</dbReference>
<accession>A0A097SQI2</accession>
<dbReference type="AlphaFoldDB" id="A0A097SQI2"/>
<gene>
    <name evidence="2" type="ORF">LRS1606.350</name>
</gene>
<feature type="compositionally biased region" description="Basic and acidic residues" evidence="1">
    <location>
        <begin position="58"/>
        <end position="71"/>
    </location>
</feature>
<protein>
    <submittedName>
        <fullName evidence="2">Uncharacterized protein</fullName>
    </submittedName>
</protein>
<keyword evidence="2" id="KW-0614">Plasmid</keyword>
<sequence>MSGTINRSPDTCPTTVRSVHDLQTLSPINNADSCSFEPTKQHRCLDRLTSGCHLRNRDHARASTDRPHASDDEPAITLSNDLTRTLITRTDRQPRPSPLEPVLARSMTTTGSHELSYRVP</sequence>
<evidence type="ECO:0000313" key="2">
    <source>
        <dbReference type="EMBL" id="AIU93784.1"/>
    </source>
</evidence>
<feature type="region of interest" description="Disordered" evidence="1">
    <location>
        <begin position="58"/>
        <end position="120"/>
    </location>
</feature>
<organism evidence="2">
    <name type="scientific">Rhodococcus sp. NS1</name>
    <dbReference type="NCBI Taxonomy" id="402236"/>
    <lineage>
        <taxon>Bacteria</taxon>
        <taxon>Bacillati</taxon>
        <taxon>Actinomycetota</taxon>
        <taxon>Actinomycetes</taxon>
        <taxon>Mycobacteriales</taxon>
        <taxon>Nocardiaceae</taxon>
        <taxon>Rhodococcus</taxon>
    </lineage>
</organism>